<dbReference type="InterPro" id="IPR002016">
    <property type="entry name" value="Haem_peroxidase"/>
</dbReference>
<evidence type="ECO:0000259" key="12">
    <source>
        <dbReference type="PROSITE" id="PS50873"/>
    </source>
</evidence>
<comment type="caution">
    <text evidence="13">The sequence shown here is derived from an EMBL/GenBank/DDBJ whole genome shotgun (WGS) entry which is preliminary data.</text>
</comment>
<keyword evidence="14" id="KW-1185">Reference proteome</keyword>
<evidence type="ECO:0000256" key="10">
    <source>
        <dbReference type="RuleBase" id="RU004241"/>
    </source>
</evidence>
<keyword evidence="8" id="KW-0560">Oxidoreductase</keyword>
<name>A0ABR2ASR5_9ROSI</name>
<proteinExistence type="inferred from homology"/>
<dbReference type="Proteomes" id="UP001472677">
    <property type="component" value="Unassembled WGS sequence"/>
</dbReference>
<dbReference type="Gene3D" id="1.10.520.10">
    <property type="match status" value="1"/>
</dbReference>
<dbReference type="PRINTS" id="PR00461">
    <property type="entry name" value="PLPEROXIDASE"/>
</dbReference>
<evidence type="ECO:0000256" key="4">
    <source>
        <dbReference type="ARBA" id="ARBA00012313"/>
    </source>
</evidence>
<feature type="signal peptide" evidence="11">
    <location>
        <begin position="1"/>
        <end position="25"/>
    </location>
</feature>
<feature type="chain" id="PRO_5047521988" description="peroxidase" evidence="11">
    <location>
        <begin position="26"/>
        <end position="138"/>
    </location>
</feature>
<comment type="catalytic activity">
    <reaction evidence="1">
        <text>2 a phenolic donor + H2O2 = 2 a phenolic radical donor + 2 H2O</text>
        <dbReference type="Rhea" id="RHEA:56136"/>
        <dbReference type="ChEBI" id="CHEBI:15377"/>
        <dbReference type="ChEBI" id="CHEBI:16240"/>
        <dbReference type="ChEBI" id="CHEBI:139520"/>
        <dbReference type="ChEBI" id="CHEBI:139521"/>
        <dbReference type="EC" id="1.11.1.7"/>
    </reaction>
</comment>
<evidence type="ECO:0000256" key="1">
    <source>
        <dbReference type="ARBA" id="ARBA00000189"/>
    </source>
</evidence>
<keyword evidence="11" id="KW-0732">Signal</keyword>
<evidence type="ECO:0000256" key="2">
    <source>
        <dbReference type="ARBA" id="ARBA00001913"/>
    </source>
</evidence>
<keyword evidence="5" id="KW-0575">Peroxidase</keyword>
<dbReference type="PANTHER" id="PTHR31235">
    <property type="entry name" value="PEROXIDASE 25-RELATED"/>
    <property type="match status" value="1"/>
</dbReference>
<comment type="cofactor">
    <cofactor evidence="3">
        <name>heme b</name>
        <dbReference type="ChEBI" id="CHEBI:60344"/>
    </cofactor>
</comment>
<evidence type="ECO:0000256" key="7">
    <source>
        <dbReference type="ARBA" id="ARBA00022723"/>
    </source>
</evidence>
<evidence type="ECO:0000256" key="5">
    <source>
        <dbReference type="ARBA" id="ARBA00022559"/>
    </source>
</evidence>
<evidence type="ECO:0000256" key="6">
    <source>
        <dbReference type="ARBA" id="ARBA00022617"/>
    </source>
</evidence>
<evidence type="ECO:0000256" key="8">
    <source>
        <dbReference type="ARBA" id="ARBA00023002"/>
    </source>
</evidence>
<evidence type="ECO:0000313" key="14">
    <source>
        <dbReference type="Proteomes" id="UP001472677"/>
    </source>
</evidence>
<reference evidence="13 14" key="1">
    <citation type="journal article" date="2024" name="G3 (Bethesda)">
        <title>Genome assembly of Hibiscus sabdariffa L. provides insights into metabolisms of medicinal natural products.</title>
        <authorList>
            <person name="Kim T."/>
        </authorList>
    </citation>
    <scope>NUCLEOTIDE SEQUENCE [LARGE SCALE GENOMIC DNA]</scope>
    <source>
        <strain evidence="13">TK-2024</strain>
        <tissue evidence="13">Old leaves</tissue>
    </source>
</reference>
<comment type="similarity">
    <text evidence="10">Belongs to the peroxidase family.</text>
</comment>
<dbReference type="EC" id="1.11.1.7" evidence="4"/>
<dbReference type="Gene3D" id="1.10.420.10">
    <property type="entry name" value="Peroxidase, domain 2"/>
    <property type="match status" value="1"/>
</dbReference>
<evidence type="ECO:0000256" key="3">
    <source>
        <dbReference type="ARBA" id="ARBA00001970"/>
    </source>
</evidence>
<protein>
    <recommendedName>
        <fullName evidence="4">peroxidase</fullName>
        <ecNumber evidence="4">1.11.1.7</ecNumber>
    </recommendedName>
</protein>
<dbReference type="SUPFAM" id="SSF48113">
    <property type="entry name" value="Heme-dependent peroxidases"/>
    <property type="match status" value="1"/>
</dbReference>
<dbReference type="PROSITE" id="PS50873">
    <property type="entry name" value="PEROXIDASE_4"/>
    <property type="match status" value="1"/>
</dbReference>
<comment type="cofactor">
    <cofactor evidence="2">
        <name>Ca(2+)</name>
        <dbReference type="ChEBI" id="CHEBI:29108"/>
    </cofactor>
</comment>
<accession>A0ABR2ASR5</accession>
<evidence type="ECO:0000313" key="13">
    <source>
        <dbReference type="EMBL" id="KAK8497031.1"/>
    </source>
</evidence>
<dbReference type="Pfam" id="PF00141">
    <property type="entry name" value="peroxidase"/>
    <property type="match status" value="1"/>
</dbReference>
<sequence length="138" mass="14985">MRVGYSIFILLVSLSLLGISDVSNANRLSRANGLRVAMVRCCWTRLTMALRPAIPNRSLRGFDVIDDIKGVVVSCADVLALAARDAISIPFRRPLWTVALGRRDGIISLANETNGNIPGPFSNFSTLLQLFNNKGLGV</sequence>
<dbReference type="InterPro" id="IPR000823">
    <property type="entry name" value="Peroxidase_pln"/>
</dbReference>
<keyword evidence="6" id="KW-0349">Heme</keyword>
<dbReference type="InterPro" id="IPR010255">
    <property type="entry name" value="Haem_peroxidase_sf"/>
</dbReference>
<keyword evidence="7" id="KW-0479">Metal-binding</keyword>
<feature type="domain" description="Plant heme peroxidase family profile" evidence="12">
    <location>
        <begin position="51"/>
        <end position="138"/>
    </location>
</feature>
<organism evidence="13 14">
    <name type="scientific">Hibiscus sabdariffa</name>
    <name type="common">roselle</name>
    <dbReference type="NCBI Taxonomy" id="183260"/>
    <lineage>
        <taxon>Eukaryota</taxon>
        <taxon>Viridiplantae</taxon>
        <taxon>Streptophyta</taxon>
        <taxon>Embryophyta</taxon>
        <taxon>Tracheophyta</taxon>
        <taxon>Spermatophyta</taxon>
        <taxon>Magnoliopsida</taxon>
        <taxon>eudicotyledons</taxon>
        <taxon>Gunneridae</taxon>
        <taxon>Pentapetalae</taxon>
        <taxon>rosids</taxon>
        <taxon>malvids</taxon>
        <taxon>Malvales</taxon>
        <taxon>Malvaceae</taxon>
        <taxon>Malvoideae</taxon>
        <taxon>Hibiscus</taxon>
    </lineage>
</organism>
<evidence type="ECO:0000256" key="11">
    <source>
        <dbReference type="SAM" id="SignalP"/>
    </source>
</evidence>
<keyword evidence="9" id="KW-0408">Iron</keyword>
<dbReference type="PRINTS" id="PR00458">
    <property type="entry name" value="PEROXIDASE"/>
</dbReference>
<gene>
    <name evidence="13" type="ORF">V6N12_067135</name>
</gene>
<dbReference type="EMBL" id="JBBPBM010000334">
    <property type="protein sequence ID" value="KAK8497031.1"/>
    <property type="molecule type" value="Genomic_DNA"/>
</dbReference>
<evidence type="ECO:0000256" key="9">
    <source>
        <dbReference type="ARBA" id="ARBA00023004"/>
    </source>
</evidence>